<dbReference type="InterPro" id="IPR012338">
    <property type="entry name" value="Beta-lactam/transpept-like"/>
</dbReference>
<dbReference type="AlphaFoldDB" id="A0A9W5V3C8"/>
<protein>
    <recommendedName>
        <fullName evidence="3">Penicillin-binding protein</fullName>
    </recommendedName>
</protein>
<dbReference type="Proteomes" id="UP000014018">
    <property type="component" value="Unassembled WGS sequence"/>
</dbReference>
<gene>
    <name evidence="1" type="ORF">IIU_02155</name>
</gene>
<dbReference type="EMBL" id="AHFB01000039">
    <property type="protein sequence ID" value="EOO35544.1"/>
    <property type="molecule type" value="Genomic_DNA"/>
</dbReference>
<comment type="caution">
    <text evidence="1">The sequence shown here is derived from an EMBL/GenBank/DDBJ whole genome shotgun (WGS) entry which is preliminary data.</text>
</comment>
<dbReference type="Gene3D" id="3.40.710.10">
    <property type="entry name" value="DD-peptidase/beta-lactamase superfamily"/>
    <property type="match status" value="1"/>
</dbReference>
<sequence>MIKTKDEINKIVKEIQKKIDFSGVVLVKKEKDLVYEKALGYANQSECINNTIQTSIQNYF</sequence>
<proteinExistence type="predicted"/>
<organism evidence="1 2">
    <name type="scientific">Bacillus cereus VD133</name>
    <dbReference type="NCBI Taxonomy" id="1053233"/>
    <lineage>
        <taxon>Bacteria</taxon>
        <taxon>Bacillati</taxon>
        <taxon>Bacillota</taxon>
        <taxon>Bacilli</taxon>
        <taxon>Bacillales</taxon>
        <taxon>Bacillaceae</taxon>
        <taxon>Bacillus</taxon>
        <taxon>Bacillus cereus group</taxon>
    </lineage>
</organism>
<name>A0A9W5V3C8_BACCE</name>
<evidence type="ECO:0000313" key="1">
    <source>
        <dbReference type="EMBL" id="EOO35544.1"/>
    </source>
</evidence>
<reference evidence="1 2" key="1">
    <citation type="submission" date="2012-12" db="EMBL/GenBank/DDBJ databases">
        <title>The Genome Sequence of Bacillus cereus VD133.</title>
        <authorList>
            <consortium name="The Broad Institute Genome Sequencing Platform"/>
            <consortium name="The Broad Institute Genome Sequencing Center for Infectious Disease"/>
            <person name="Feldgarden M."/>
            <person name="Van der Auwera G.A."/>
            <person name="Mahillon J."/>
            <person name="Duprez V."/>
            <person name="Timmery S."/>
            <person name="Mattelet C."/>
            <person name="Dierick K."/>
            <person name="Sun M."/>
            <person name="Yu Z."/>
            <person name="Zhu L."/>
            <person name="Hu X."/>
            <person name="Shank E.B."/>
            <person name="Swiecicka I."/>
            <person name="Hansen B.M."/>
            <person name="Andrup L."/>
            <person name="Walker B."/>
            <person name="Young S.K."/>
            <person name="Zeng Q."/>
            <person name="Gargeya S."/>
            <person name="Fitzgerald M."/>
            <person name="Haas B."/>
            <person name="Abouelleil A."/>
            <person name="Alvarado L."/>
            <person name="Arachchi H.M."/>
            <person name="Berlin A.M."/>
            <person name="Chapman S.B."/>
            <person name="Dewar J."/>
            <person name="Goldberg J."/>
            <person name="Griggs A."/>
            <person name="Gujja S."/>
            <person name="Hansen M."/>
            <person name="Howarth C."/>
            <person name="Imamovic A."/>
            <person name="Larimer J."/>
            <person name="McCowan C."/>
            <person name="Murphy C."/>
            <person name="Neiman D."/>
            <person name="Pearson M."/>
            <person name="Priest M."/>
            <person name="Roberts A."/>
            <person name="Saif S."/>
            <person name="Shea T."/>
            <person name="Sisk P."/>
            <person name="Sykes S."/>
            <person name="Wortman J."/>
            <person name="Nusbaum C."/>
            <person name="Birren B."/>
        </authorList>
    </citation>
    <scope>NUCLEOTIDE SEQUENCE [LARGE SCALE GENOMIC DNA]</scope>
    <source>
        <strain evidence="1 2">VD133</strain>
    </source>
</reference>
<accession>A0A9W5V3C8</accession>
<evidence type="ECO:0000313" key="2">
    <source>
        <dbReference type="Proteomes" id="UP000014018"/>
    </source>
</evidence>
<evidence type="ECO:0008006" key="3">
    <source>
        <dbReference type="Google" id="ProtNLM"/>
    </source>
</evidence>